<dbReference type="InterPro" id="IPR013100">
    <property type="entry name" value="LEH"/>
</dbReference>
<organism evidence="2 3">
    <name type="scientific">[Mycobacterium] manitobense</name>
    <dbReference type="NCBI Taxonomy" id="190147"/>
    <lineage>
        <taxon>Bacteria</taxon>
        <taxon>Bacillati</taxon>
        <taxon>Actinomycetota</taxon>
        <taxon>Actinomycetes</taxon>
        <taxon>Mycobacteriales</taxon>
        <taxon>Mycobacteriaceae</taxon>
        <taxon>Mycolicibacterium</taxon>
    </lineage>
</organism>
<evidence type="ECO:0000313" key="2">
    <source>
        <dbReference type="EMBL" id="MCV7169143.1"/>
    </source>
</evidence>
<reference evidence="2" key="2">
    <citation type="journal article" date="2022" name="BMC Genomics">
        <title>Comparative genome analysis of mycobacteria focusing on tRNA and non-coding RNA.</title>
        <authorList>
            <person name="Behra P.R.K."/>
            <person name="Pettersson B.M.F."/>
            <person name="Ramesh M."/>
            <person name="Das S."/>
            <person name="Dasgupta S."/>
            <person name="Kirsebom L.A."/>
        </authorList>
    </citation>
    <scope>NUCLEOTIDE SEQUENCE</scope>
    <source>
        <strain evidence="2">DSM 44615</strain>
    </source>
</reference>
<evidence type="ECO:0000259" key="1">
    <source>
        <dbReference type="Pfam" id="PF07858"/>
    </source>
</evidence>
<dbReference type="AlphaFoldDB" id="A0A9X3BT16"/>
<dbReference type="Pfam" id="PF07858">
    <property type="entry name" value="LEH"/>
    <property type="match status" value="1"/>
</dbReference>
<feature type="domain" description="Limonene-1,2-epoxide hydrolase" evidence="1">
    <location>
        <begin position="30"/>
        <end position="122"/>
    </location>
</feature>
<keyword evidence="3" id="KW-1185">Reference proteome</keyword>
<dbReference type="Proteomes" id="UP001140293">
    <property type="component" value="Unassembled WGS sequence"/>
</dbReference>
<dbReference type="RefSeq" id="WP_264011328.1">
    <property type="nucleotide sequence ID" value="NZ_JACKSJ010000026.1"/>
</dbReference>
<sequence>MTRSADELVTDFCGRWTSPDPRELAGFFTEDAVFQNIPLPAVQGRAAIEEYIRDFLGNFEHLEFRVHRQVSMGDLVMNERTDVMRRPGGADIELPVMGVFEIADGRIAAWRDYFDMATITNAFS</sequence>
<dbReference type="EMBL" id="JACKSJ010000026">
    <property type="protein sequence ID" value="MCV7169143.1"/>
    <property type="molecule type" value="Genomic_DNA"/>
</dbReference>
<proteinExistence type="predicted"/>
<name>A0A9X3BT16_9MYCO</name>
<accession>A0A9X3BT16</accession>
<dbReference type="SUPFAM" id="SSF54427">
    <property type="entry name" value="NTF2-like"/>
    <property type="match status" value="1"/>
</dbReference>
<gene>
    <name evidence="2" type="ORF">H7I41_04295</name>
</gene>
<comment type="caution">
    <text evidence="2">The sequence shown here is derived from an EMBL/GenBank/DDBJ whole genome shotgun (WGS) entry which is preliminary data.</text>
</comment>
<dbReference type="Gene3D" id="3.10.450.50">
    <property type="match status" value="1"/>
</dbReference>
<dbReference type="InterPro" id="IPR032710">
    <property type="entry name" value="NTF2-like_dom_sf"/>
</dbReference>
<protein>
    <submittedName>
        <fullName evidence="2">Nuclear transport factor 2 family protein</fullName>
    </submittedName>
</protein>
<evidence type="ECO:0000313" key="3">
    <source>
        <dbReference type="Proteomes" id="UP001140293"/>
    </source>
</evidence>
<reference evidence="2" key="1">
    <citation type="submission" date="2020-07" db="EMBL/GenBank/DDBJ databases">
        <authorList>
            <person name="Pettersson B.M.F."/>
            <person name="Behra P.R.K."/>
            <person name="Ramesh M."/>
            <person name="Das S."/>
            <person name="Dasgupta S."/>
            <person name="Kirsebom L.A."/>
        </authorList>
    </citation>
    <scope>NUCLEOTIDE SEQUENCE</scope>
    <source>
        <strain evidence="2">DSM 44615</strain>
    </source>
</reference>